<sequence>MSSQNASNTIDLSQQQPLTSKDIIDDSHCLGSRDQGATIHNHHELTQLEKAALHDLLKGWCNTRPNQSVTPILQQMFYARIFESWNSDNGSVSIPARPGKKQLAQVAVAVGTFKMDLPVTPMKRKSGENLQNKPERRAGAKAWLSV</sequence>
<feature type="region of interest" description="Disordered" evidence="1">
    <location>
        <begin position="122"/>
        <end position="146"/>
    </location>
</feature>
<dbReference type="KEGG" id="fpu:FPSE_04840"/>
<organism evidence="2 3">
    <name type="scientific">Fusarium pseudograminearum (strain CS3096)</name>
    <name type="common">Wheat and barley crown-rot fungus</name>
    <dbReference type="NCBI Taxonomy" id="1028729"/>
    <lineage>
        <taxon>Eukaryota</taxon>
        <taxon>Fungi</taxon>
        <taxon>Dikarya</taxon>
        <taxon>Ascomycota</taxon>
        <taxon>Pezizomycotina</taxon>
        <taxon>Sordariomycetes</taxon>
        <taxon>Hypocreomycetidae</taxon>
        <taxon>Hypocreales</taxon>
        <taxon>Nectriaceae</taxon>
        <taxon>Fusarium</taxon>
    </lineage>
</organism>
<gene>
    <name evidence="2" type="ORF">FPSE_04840</name>
</gene>
<comment type="caution">
    <text evidence="2">The sequence shown here is derived from an EMBL/GenBank/DDBJ whole genome shotgun (WGS) entry which is preliminary data.</text>
</comment>
<dbReference type="HOGENOM" id="CLU_1806335_0_0_1"/>
<reference evidence="2 3" key="1">
    <citation type="journal article" date="2012" name="PLoS Pathog.">
        <title>Comparative pathogenomics reveals horizontally acquired novel virulence genes in fungi infecting cereal hosts.</title>
        <authorList>
            <person name="Gardiner D.M."/>
            <person name="McDonald M.C."/>
            <person name="Covarelli L."/>
            <person name="Solomon P.S."/>
            <person name="Rusu A.G."/>
            <person name="Marshall M."/>
            <person name="Kazan K."/>
            <person name="Chakraborty S."/>
            <person name="McDonald B.A."/>
            <person name="Manners J.M."/>
        </authorList>
    </citation>
    <scope>NUCLEOTIDE SEQUENCE [LARGE SCALE GENOMIC DNA]</scope>
    <source>
        <strain evidence="2 3">CS3096</strain>
    </source>
</reference>
<proteinExistence type="predicted"/>
<keyword evidence="3" id="KW-1185">Reference proteome</keyword>
<dbReference type="AlphaFoldDB" id="K3VMQ0"/>
<dbReference type="eggNOG" id="ENOG502RMU3">
    <property type="taxonomic scope" value="Eukaryota"/>
</dbReference>
<name>K3VMQ0_FUSPC</name>
<accession>K3VMQ0</accession>
<evidence type="ECO:0000313" key="3">
    <source>
        <dbReference type="Proteomes" id="UP000007978"/>
    </source>
</evidence>
<evidence type="ECO:0000256" key="1">
    <source>
        <dbReference type="SAM" id="MobiDB-lite"/>
    </source>
</evidence>
<dbReference type="GeneID" id="20363458"/>
<dbReference type="RefSeq" id="XP_009256233.1">
    <property type="nucleotide sequence ID" value="XM_009257958.1"/>
</dbReference>
<dbReference type="EMBL" id="AFNW01000100">
    <property type="protein sequence ID" value="EKJ74948.1"/>
    <property type="molecule type" value="Genomic_DNA"/>
</dbReference>
<evidence type="ECO:0000313" key="2">
    <source>
        <dbReference type="EMBL" id="EKJ74948.1"/>
    </source>
</evidence>
<dbReference type="Proteomes" id="UP000007978">
    <property type="component" value="Chromosome 3"/>
</dbReference>
<protein>
    <submittedName>
        <fullName evidence="2">Uncharacterized protein</fullName>
    </submittedName>
</protein>
<dbReference type="OrthoDB" id="5101182at2759"/>